<protein>
    <submittedName>
        <fullName evidence="2">Uncharacterized protein</fullName>
    </submittedName>
</protein>
<dbReference type="AlphaFoldDB" id="A0A8J2NZS2"/>
<proteinExistence type="predicted"/>
<gene>
    <name evidence="2" type="ORF">AFUS01_LOCUS14390</name>
</gene>
<name>A0A8J2NZS2_9HEXA</name>
<sequence>MTEEFTSLSSHYICKTPSNPRDFFARLYENNDRVTASSSQVDKESPSSTTCVIPTGKSKGISTSGSQAGLRSPQCSSLSHLPPYLSSAVSQSTGSNAQLTTNLLNSLRSIGHGGPGGTMASHLWSSPLAHLQWNFIQQLSTCTEISIPPALNGFRKFISTYLLLVFFH</sequence>
<feature type="compositionally biased region" description="Polar residues" evidence="1">
    <location>
        <begin position="35"/>
        <end position="52"/>
    </location>
</feature>
<evidence type="ECO:0000313" key="3">
    <source>
        <dbReference type="Proteomes" id="UP000708208"/>
    </source>
</evidence>
<keyword evidence="3" id="KW-1185">Reference proteome</keyword>
<dbReference type="EMBL" id="CAJVCH010121932">
    <property type="protein sequence ID" value="CAG7725433.1"/>
    <property type="molecule type" value="Genomic_DNA"/>
</dbReference>
<comment type="caution">
    <text evidence="2">The sequence shown here is derived from an EMBL/GenBank/DDBJ whole genome shotgun (WGS) entry which is preliminary data.</text>
</comment>
<dbReference type="Proteomes" id="UP000708208">
    <property type="component" value="Unassembled WGS sequence"/>
</dbReference>
<reference evidence="2" key="1">
    <citation type="submission" date="2021-06" db="EMBL/GenBank/DDBJ databases">
        <authorList>
            <person name="Hodson N. C."/>
            <person name="Mongue J. A."/>
            <person name="Jaron S. K."/>
        </authorList>
    </citation>
    <scope>NUCLEOTIDE SEQUENCE</scope>
</reference>
<organism evidence="2 3">
    <name type="scientific">Allacma fusca</name>
    <dbReference type="NCBI Taxonomy" id="39272"/>
    <lineage>
        <taxon>Eukaryota</taxon>
        <taxon>Metazoa</taxon>
        <taxon>Ecdysozoa</taxon>
        <taxon>Arthropoda</taxon>
        <taxon>Hexapoda</taxon>
        <taxon>Collembola</taxon>
        <taxon>Symphypleona</taxon>
        <taxon>Sminthuridae</taxon>
        <taxon>Allacma</taxon>
    </lineage>
</organism>
<evidence type="ECO:0000313" key="2">
    <source>
        <dbReference type="EMBL" id="CAG7725433.1"/>
    </source>
</evidence>
<accession>A0A8J2NZS2</accession>
<feature type="region of interest" description="Disordered" evidence="1">
    <location>
        <begin position="35"/>
        <end position="74"/>
    </location>
</feature>
<evidence type="ECO:0000256" key="1">
    <source>
        <dbReference type="SAM" id="MobiDB-lite"/>
    </source>
</evidence>
<feature type="compositionally biased region" description="Low complexity" evidence="1">
    <location>
        <begin position="55"/>
        <end position="66"/>
    </location>
</feature>